<feature type="transmembrane region" description="Helical" evidence="1">
    <location>
        <begin position="6"/>
        <end position="27"/>
    </location>
</feature>
<accession>A0ABP7PKI9</accession>
<keyword evidence="1" id="KW-0472">Membrane</keyword>
<name>A0ABP7PKI9_9ACTN</name>
<evidence type="ECO:0000313" key="3">
    <source>
        <dbReference type="Proteomes" id="UP001418444"/>
    </source>
</evidence>
<evidence type="ECO:0008006" key="4">
    <source>
        <dbReference type="Google" id="ProtNLM"/>
    </source>
</evidence>
<keyword evidence="3" id="KW-1185">Reference proteome</keyword>
<feature type="transmembrane region" description="Helical" evidence="1">
    <location>
        <begin position="39"/>
        <end position="66"/>
    </location>
</feature>
<gene>
    <name evidence="2" type="ORF">GCM10022231_30230</name>
</gene>
<dbReference type="Pfam" id="PF06790">
    <property type="entry name" value="UPF0259"/>
    <property type="match status" value="1"/>
</dbReference>
<feature type="transmembrane region" description="Helical" evidence="1">
    <location>
        <begin position="96"/>
        <end position="129"/>
    </location>
</feature>
<proteinExistence type="predicted"/>
<sequence length="208" mass="21550">MVVPGLAILIVTVIGTALIIAGVFWMVPSSVDGDYGQTAATDGFAVGGLILVIVVALLLVFAVIYLQGAVTSGVIRVADGRSVGVRDFLVPTRTAAFVGTVILMAIIIAVGFVLLVIPGLIAVFALQYAPVYVLERKMSPTQAVAASARLAFAKPLDSLLVLLVHYVYGYIGGVAFGLGAVVTLPMGEAFLVHCYRNLVGRPIPPGVA</sequence>
<organism evidence="2 3">
    <name type="scientific">Gordonia caeni</name>
    <dbReference type="NCBI Taxonomy" id="1007097"/>
    <lineage>
        <taxon>Bacteria</taxon>
        <taxon>Bacillati</taxon>
        <taxon>Actinomycetota</taxon>
        <taxon>Actinomycetes</taxon>
        <taxon>Mycobacteriales</taxon>
        <taxon>Gordoniaceae</taxon>
        <taxon>Gordonia</taxon>
    </lineage>
</organism>
<keyword evidence="1" id="KW-0812">Transmembrane</keyword>
<protein>
    <recommendedName>
        <fullName evidence="4">Integral membrane protein</fullName>
    </recommendedName>
</protein>
<dbReference type="Proteomes" id="UP001418444">
    <property type="component" value="Unassembled WGS sequence"/>
</dbReference>
<keyword evidence="1" id="KW-1133">Transmembrane helix</keyword>
<reference evidence="3" key="1">
    <citation type="journal article" date="2019" name="Int. J. Syst. Evol. Microbiol.">
        <title>The Global Catalogue of Microorganisms (GCM) 10K type strain sequencing project: providing services to taxonomists for standard genome sequencing and annotation.</title>
        <authorList>
            <consortium name="The Broad Institute Genomics Platform"/>
            <consortium name="The Broad Institute Genome Sequencing Center for Infectious Disease"/>
            <person name="Wu L."/>
            <person name="Ma J."/>
        </authorList>
    </citation>
    <scope>NUCLEOTIDE SEQUENCE [LARGE SCALE GENOMIC DNA]</scope>
    <source>
        <strain evidence="3">JCM 16923</strain>
    </source>
</reference>
<evidence type="ECO:0000313" key="2">
    <source>
        <dbReference type="EMBL" id="GAA3967097.1"/>
    </source>
</evidence>
<comment type="caution">
    <text evidence="2">The sequence shown here is derived from an EMBL/GenBank/DDBJ whole genome shotgun (WGS) entry which is preliminary data.</text>
</comment>
<evidence type="ECO:0000256" key="1">
    <source>
        <dbReference type="SAM" id="Phobius"/>
    </source>
</evidence>
<dbReference type="EMBL" id="BAAAZW010000009">
    <property type="protein sequence ID" value="GAA3967097.1"/>
    <property type="molecule type" value="Genomic_DNA"/>
</dbReference>
<feature type="transmembrane region" description="Helical" evidence="1">
    <location>
        <begin position="159"/>
        <end position="182"/>
    </location>
</feature>